<evidence type="ECO:0000313" key="2">
    <source>
        <dbReference type="EMBL" id="KAJ7365236.1"/>
    </source>
</evidence>
<feature type="domain" description="TRADD-like N-terminal" evidence="1">
    <location>
        <begin position="115"/>
        <end position="171"/>
    </location>
</feature>
<protein>
    <recommendedName>
        <fullName evidence="1">TRADD-like N-terminal domain-containing protein</fullName>
    </recommendedName>
</protein>
<dbReference type="OrthoDB" id="5985362at2759"/>
<reference evidence="2" key="1">
    <citation type="submission" date="2023-01" db="EMBL/GenBank/DDBJ databases">
        <title>Genome assembly of the deep-sea coral Lophelia pertusa.</title>
        <authorList>
            <person name="Herrera S."/>
            <person name="Cordes E."/>
        </authorList>
    </citation>
    <scope>NUCLEOTIDE SEQUENCE</scope>
    <source>
        <strain evidence="2">USNM1676648</strain>
        <tissue evidence="2">Polyp</tissue>
    </source>
</reference>
<comment type="caution">
    <text evidence="2">The sequence shown here is derived from an EMBL/GenBank/DDBJ whole genome shotgun (WGS) entry which is preliminary data.</text>
</comment>
<proteinExistence type="predicted"/>
<accession>A0A9W9YS19</accession>
<dbReference type="AlphaFoldDB" id="A0A9W9YS19"/>
<evidence type="ECO:0000259" key="1">
    <source>
        <dbReference type="Pfam" id="PF20694"/>
    </source>
</evidence>
<gene>
    <name evidence="2" type="ORF">OS493_005331</name>
</gene>
<dbReference type="Pfam" id="PF20694">
    <property type="entry name" value="TRADD-like_N"/>
    <property type="match status" value="1"/>
</dbReference>
<sequence>MRARLGLRITCEAISEPGVRVGGSEVVAASQEPQGLQGRFLASQEPQAGEVQSATVVPITSTLFQHQPSAPGGFGGDNIGINEANIPSAEGVLNFIALKYFQTVDPSKPEERNDFLKYLKEVRQVLYVDTQTGSLIITVECSSLEILEGLWNDYCTGHLNEMAHKFLVTEDILKEFGLIEVKLTTTILEEEYKACRGYFLQHSGLDVLPYPVSTPVEIARFPINEIGLHSPRTPTRERHVRICGECDRLPEIGIV</sequence>
<dbReference type="Proteomes" id="UP001163046">
    <property type="component" value="Unassembled WGS sequence"/>
</dbReference>
<dbReference type="InterPro" id="IPR049341">
    <property type="entry name" value="TRADD-like_N"/>
</dbReference>
<organism evidence="2 3">
    <name type="scientific">Desmophyllum pertusum</name>
    <dbReference type="NCBI Taxonomy" id="174260"/>
    <lineage>
        <taxon>Eukaryota</taxon>
        <taxon>Metazoa</taxon>
        <taxon>Cnidaria</taxon>
        <taxon>Anthozoa</taxon>
        <taxon>Hexacorallia</taxon>
        <taxon>Scleractinia</taxon>
        <taxon>Caryophylliina</taxon>
        <taxon>Caryophylliidae</taxon>
        <taxon>Desmophyllum</taxon>
    </lineage>
</organism>
<keyword evidence="3" id="KW-1185">Reference proteome</keyword>
<evidence type="ECO:0000313" key="3">
    <source>
        <dbReference type="Proteomes" id="UP001163046"/>
    </source>
</evidence>
<dbReference type="EMBL" id="MU827303">
    <property type="protein sequence ID" value="KAJ7365236.1"/>
    <property type="molecule type" value="Genomic_DNA"/>
</dbReference>
<name>A0A9W9YS19_9CNID</name>